<dbReference type="AlphaFoldDB" id="A0AB33FMG6"/>
<protein>
    <submittedName>
        <fullName evidence="1">Uncharacterized protein</fullName>
    </submittedName>
</protein>
<proteinExistence type="predicted"/>
<accession>A0AB33FMG6</accession>
<dbReference type="EMBL" id="CP029449">
    <property type="protein sequence ID" value="AWL67376.1"/>
    <property type="molecule type" value="Genomic_DNA"/>
</dbReference>
<evidence type="ECO:0000313" key="1">
    <source>
        <dbReference type="EMBL" id="AWL67376.1"/>
    </source>
</evidence>
<name>A0AB33FMG6_SERMA</name>
<evidence type="ECO:0000313" key="2">
    <source>
        <dbReference type="Proteomes" id="UP000245399"/>
    </source>
</evidence>
<sequence length="140" mass="15328">MGEARYNTTRFPAPIGTASLPINNVVSTLLWLGRFESQPIVFDTEDRNPQLLSSAKGSCVFIAGNTKVFIEIPLPPNTEELQNALIIDALFKNTDSNHEFCSTWPTLHGINATLKNAPLPPIMTAALDADRITLSYTQNA</sequence>
<gene>
    <name evidence="1" type="ORF">DKC05_06690</name>
</gene>
<reference evidence="1 2" key="1">
    <citation type="submission" date="2018-05" db="EMBL/GenBank/DDBJ databases">
        <title>Klebsiella quasipneumonaiae provides a window into carbapenemase gene transfer, plasmid rearrangements and nosocomial acquisition from the hospital environment.</title>
        <authorList>
            <person name="Mathers A.J."/>
            <person name="Vegesana K."/>
            <person name="Stoesser N."/>
            <person name="Crook D."/>
            <person name="Vaughan A."/>
            <person name="Barry K."/>
            <person name="Parikh H."/>
            <person name="Sebra R."/>
            <person name="Kotay S."/>
            <person name="Walker A.S."/>
            <person name="Sheppard A.E."/>
        </authorList>
    </citation>
    <scope>NUCLEOTIDE SEQUENCE [LARGE SCALE GENOMIC DNA]</scope>
    <source>
        <strain evidence="1 2">CAV1761</strain>
    </source>
</reference>
<dbReference type="Proteomes" id="UP000245399">
    <property type="component" value="Chromosome"/>
</dbReference>
<organism evidence="1 2">
    <name type="scientific">Serratia marcescens</name>
    <dbReference type="NCBI Taxonomy" id="615"/>
    <lineage>
        <taxon>Bacteria</taxon>
        <taxon>Pseudomonadati</taxon>
        <taxon>Pseudomonadota</taxon>
        <taxon>Gammaproteobacteria</taxon>
        <taxon>Enterobacterales</taxon>
        <taxon>Yersiniaceae</taxon>
        <taxon>Serratia</taxon>
    </lineage>
</organism>